<evidence type="ECO:0000313" key="1">
    <source>
        <dbReference type="EMBL" id="MDM7859373.1"/>
    </source>
</evidence>
<accession>A0ABT7ST57</accession>
<gene>
    <name evidence="1" type="ORF">QTP81_01980</name>
</gene>
<evidence type="ECO:0000313" key="2">
    <source>
        <dbReference type="Proteomes" id="UP001234343"/>
    </source>
</evidence>
<organism evidence="1 2">
    <name type="scientific">Alteromonas arenosi</name>
    <dbReference type="NCBI Taxonomy" id="3055817"/>
    <lineage>
        <taxon>Bacteria</taxon>
        <taxon>Pseudomonadati</taxon>
        <taxon>Pseudomonadota</taxon>
        <taxon>Gammaproteobacteria</taxon>
        <taxon>Alteromonadales</taxon>
        <taxon>Alteromonadaceae</taxon>
        <taxon>Alteromonas/Salinimonas group</taxon>
        <taxon>Alteromonas</taxon>
    </lineage>
</organism>
<name>A0ABT7ST57_9ALTE</name>
<sequence>MNASSDPKIHGEWSIQALPSCNTILIKGRGGWNGEAAIAYCEEFKDKVIPLFGVKWACLGYGMDWELGTPDIEVEISRLYEWMVENGCVLQVTVMRSAMSEAQISRLMNVSEPGYQVFIVDSTEEALQILERRGFAVPEAQLTRFIEAPY</sequence>
<dbReference type="EMBL" id="JAUCBP010000002">
    <property type="protein sequence ID" value="MDM7859373.1"/>
    <property type="molecule type" value="Genomic_DNA"/>
</dbReference>
<dbReference type="Proteomes" id="UP001234343">
    <property type="component" value="Unassembled WGS sequence"/>
</dbReference>
<reference evidence="1 2" key="1">
    <citation type="submission" date="2023-06" db="EMBL/GenBank/DDBJ databases">
        <title>Alteromonas sp. ASW11-36 isolated from intertidal sand.</title>
        <authorList>
            <person name="Li Y."/>
        </authorList>
    </citation>
    <scope>NUCLEOTIDE SEQUENCE [LARGE SCALE GENOMIC DNA]</scope>
    <source>
        <strain evidence="1 2">ASW11-36</strain>
    </source>
</reference>
<keyword evidence="2" id="KW-1185">Reference proteome</keyword>
<proteinExistence type="predicted"/>
<comment type="caution">
    <text evidence="1">The sequence shown here is derived from an EMBL/GenBank/DDBJ whole genome shotgun (WGS) entry which is preliminary data.</text>
</comment>
<dbReference type="RefSeq" id="WP_289363385.1">
    <property type="nucleotide sequence ID" value="NZ_JAUCBP010000002.1"/>
</dbReference>
<protein>
    <submittedName>
        <fullName evidence="1">Uncharacterized protein</fullName>
    </submittedName>
</protein>